<keyword evidence="4" id="KW-0472">Membrane</keyword>
<evidence type="ECO:0000256" key="5">
    <source>
        <dbReference type="ARBA" id="ARBA00023237"/>
    </source>
</evidence>
<evidence type="ECO:0000256" key="3">
    <source>
        <dbReference type="ARBA" id="ARBA00022729"/>
    </source>
</evidence>
<evidence type="ECO:0000256" key="1">
    <source>
        <dbReference type="ARBA" id="ARBA00004442"/>
    </source>
</evidence>
<organism evidence="8 9">
    <name type="scientific">Fibrella aquatilis</name>
    <dbReference type="NCBI Taxonomy" id="2817059"/>
    <lineage>
        <taxon>Bacteria</taxon>
        <taxon>Pseudomonadati</taxon>
        <taxon>Bacteroidota</taxon>
        <taxon>Cytophagia</taxon>
        <taxon>Cytophagales</taxon>
        <taxon>Spirosomataceae</taxon>
        <taxon>Fibrella</taxon>
    </lineage>
</organism>
<dbReference type="Pfam" id="PF14322">
    <property type="entry name" value="SusD-like_3"/>
    <property type="match status" value="1"/>
</dbReference>
<keyword evidence="9" id="KW-1185">Reference proteome</keyword>
<keyword evidence="3" id="KW-0732">Signal</keyword>
<dbReference type="Pfam" id="PF07980">
    <property type="entry name" value="SusD_RagB"/>
    <property type="match status" value="1"/>
</dbReference>
<accession>A0A939G4V6</accession>
<dbReference type="Gene3D" id="1.25.40.390">
    <property type="match status" value="1"/>
</dbReference>
<dbReference type="EMBL" id="JAFMYU010000010">
    <property type="protein sequence ID" value="MBO0932149.1"/>
    <property type="molecule type" value="Genomic_DNA"/>
</dbReference>
<comment type="caution">
    <text evidence="8">The sequence shown here is derived from an EMBL/GenBank/DDBJ whole genome shotgun (WGS) entry which is preliminary data.</text>
</comment>
<dbReference type="Proteomes" id="UP000664795">
    <property type="component" value="Unassembled WGS sequence"/>
</dbReference>
<dbReference type="InterPro" id="IPR011990">
    <property type="entry name" value="TPR-like_helical_dom_sf"/>
</dbReference>
<evidence type="ECO:0000256" key="4">
    <source>
        <dbReference type="ARBA" id="ARBA00023136"/>
    </source>
</evidence>
<sequence>MNYKLALGTGTLLLGLVWACNDKFLEQKPFGAVNESTLSANLTGADALLIAAYSNMDGFSSWDNGSPWGSAASNWTYGSIAGGDAYKGSEANDQPDVVPIERHETNANNPYPQSKWNTYYDGIARANKAIQALKSISGVTEATRTAKIAEARFLRGFYHYELKRTFNKVPYIDETVTEFRLPNDKDIWPNIQEDLKFAVANLPLKQTEPGRATKGAAQSLLGITYLWKQDYTNAKPLFDAVIASGVYKLNAKYQDNFDAAIQNSGEGVLEVQQAVNIGTDDQGNNGDVLNFPYGSGPGGCCGFHQPSQNLVNAFRTDANGLPLLKTYNDVNVKNDEGTKTTDAFVPDAANLDPRLDWTVGRRSIPYLDWGLHGGIGWQRDPAYAGPYSPKKNVYYKSQEGTLTSASGWTKGYNTNNVKLIRYAEVLLLAAECEVEVGSLETARKYVNLVRARAANPDGFVKAYVDNTKPEKGFSEKPAANYLVKQYATAWTDKAVARDAVRFERRIELGMEGNRRFDLVRWGVADVVLNEYLATESKRRTYLTGAKFTKGKSEYEPIPNQAITRSSIDGKPTLVQNDGY</sequence>
<gene>
    <name evidence="8" type="ORF">J2I48_14145</name>
</gene>
<dbReference type="RefSeq" id="WP_207336118.1">
    <property type="nucleotide sequence ID" value="NZ_JAFMYU010000010.1"/>
</dbReference>
<name>A0A939G4V6_9BACT</name>
<evidence type="ECO:0000259" key="7">
    <source>
        <dbReference type="Pfam" id="PF14322"/>
    </source>
</evidence>
<feature type="domain" description="SusD-like N-terminal" evidence="7">
    <location>
        <begin position="101"/>
        <end position="226"/>
    </location>
</feature>
<dbReference type="InterPro" id="IPR033985">
    <property type="entry name" value="SusD-like_N"/>
</dbReference>
<keyword evidence="5" id="KW-0998">Cell outer membrane</keyword>
<dbReference type="AlphaFoldDB" id="A0A939G4V6"/>
<evidence type="ECO:0000313" key="8">
    <source>
        <dbReference type="EMBL" id="MBO0932149.1"/>
    </source>
</evidence>
<evidence type="ECO:0000313" key="9">
    <source>
        <dbReference type="Proteomes" id="UP000664795"/>
    </source>
</evidence>
<feature type="domain" description="RagB/SusD" evidence="6">
    <location>
        <begin position="281"/>
        <end position="579"/>
    </location>
</feature>
<comment type="subcellular location">
    <subcellularLocation>
        <location evidence="1">Cell outer membrane</location>
    </subcellularLocation>
</comment>
<evidence type="ECO:0000259" key="6">
    <source>
        <dbReference type="Pfam" id="PF07980"/>
    </source>
</evidence>
<dbReference type="SUPFAM" id="SSF48452">
    <property type="entry name" value="TPR-like"/>
    <property type="match status" value="1"/>
</dbReference>
<dbReference type="GO" id="GO:0009279">
    <property type="term" value="C:cell outer membrane"/>
    <property type="evidence" value="ECO:0007669"/>
    <property type="project" value="UniProtKB-SubCell"/>
</dbReference>
<protein>
    <submittedName>
        <fullName evidence="8">RagB/SusD family nutrient uptake outer membrane protein</fullName>
    </submittedName>
</protein>
<comment type="similarity">
    <text evidence="2">Belongs to the SusD family.</text>
</comment>
<dbReference type="InterPro" id="IPR012944">
    <property type="entry name" value="SusD_RagB_dom"/>
</dbReference>
<evidence type="ECO:0000256" key="2">
    <source>
        <dbReference type="ARBA" id="ARBA00006275"/>
    </source>
</evidence>
<reference evidence="8 9" key="1">
    <citation type="submission" date="2021-03" db="EMBL/GenBank/DDBJ databases">
        <title>Fibrella sp. HMF5036 genome sequencing and assembly.</title>
        <authorList>
            <person name="Kang H."/>
            <person name="Kim H."/>
            <person name="Bae S."/>
            <person name="Joh K."/>
        </authorList>
    </citation>
    <scope>NUCLEOTIDE SEQUENCE [LARGE SCALE GENOMIC DNA]</scope>
    <source>
        <strain evidence="8 9">HMF5036</strain>
    </source>
</reference>
<proteinExistence type="inferred from homology"/>